<gene>
    <name evidence="1" type="ORF">LWI28_020276</name>
</gene>
<keyword evidence="2" id="KW-1185">Reference proteome</keyword>
<accession>A0AAD5NJD1</accession>
<comment type="caution">
    <text evidence="1">The sequence shown here is derived from an EMBL/GenBank/DDBJ whole genome shotgun (WGS) entry which is preliminary data.</text>
</comment>
<dbReference type="Proteomes" id="UP001064489">
    <property type="component" value="Chromosome 2"/>
</dbReference>
<evidence type="ECO:0000313" key="2">
    <source>
        <dbReference type="Proteomes" id="UP001064489"/>
    </source>
</evidence>
<name>A0AAD5NJD1_ACENE</name>
<dbReference type="AlphaFoldDB" id="A0AAD5NJD1"/>
<reference evidence="1" key="1">
    <citation type="journal article" date="2022" name="Plant J.">
        <title>Strategies of tolerance reflected in two North American maple genomes.</title>
        <authorList>
            <person name="McEvoy S.L."/>
            <person name="Sezen U.U."/>
            <person name="Trouern-Trend A."/>
            <person name="McMahon S.M."/>
            <person name="Schaberg P.G."/>
            <person name="Yang J."/>
            <person name="Wegrzyn J.L."/>
            <person name="Swenson N.G."/>
        </authorList>
    </citation>
    <scope>NUCLEOTIDE SEQUENCE</scope>
    <source>
        <strain evidence="1">91603</strain>
    </source>
</reference>
<dbReference type="PANTHER" id="PTHR48040">
    <property type="entry name" value="PLEIOTROPIC DRUG RESISTANCE PROTEIN 1-LIKE ISOFORM X1"/>
    <property type="match status" value="1"/>
</dbReference>
<reference evidence="1" key="2">
    <citation type="submission" date="2023-02" db="EMBL/GenBank/DDBJ databases">
        <authorList>
            <person name="Swenson N.G."/>
            <person name="Wegrzyn J.L."/>
            <person name="Mcevoy S.L."/>
        </authorList>
    </citation>
    <scope>NUCLEOTIDE SEQUENCE</scope>
    <source>
        <strain evidence="1">91603</strain>
        <tissue evidence="1">Leaf</tissue>
    </source>
</reference>
<proteinExistence type="predicted"/>
<sequence>MILPFTSLSMCFDSVNYFVDMPSEMKAPRVTEYRLELLQRVAGAFRPRDYTCTNGSGIRISLFPKKQETFVRIHSPQVTVKEPLMELVELMFSKTEVSYNEKTVGVDVVRSHIDLSYRAKYIAKNAGIGGNVGIEKQHYLLRRSDGCCYYRSKKVLRCCWELLLL</sequence>
<dbReference type="EMBL" id="JAJSOW010000106">
    <property type="protein sequence ID" value="KAI9161739.1"/>
    <property type="molecule type" value="Genomic_DNA"/>
</dbReference>
<protein>
    <submittedName>
        <fullName evidence="1">Uncharacterized protein</fullName>
    </submittedName>
</protein>
<dbReference type="PANTHER" id="PTHR48040:SF28">
    <property type="entry name" value="ABC TRANSPORTER G FAMILY MEMBER 39-LIKE"/>
    <property type="match status" value="1"/>
</dbReference>
<organism evidence="1 2">
    <name type="scientific">Acer negundo</name>
    <name type="common">Box elder</name>
    <dbReference type="NCBI Taxonomy" id="4023"/>
    <lineage>
        <taxon>Eukaryota</taxon>
        <taxon>Viridiplantae</taxon>
        <taxon>Streptophyta</taxon>
        <taxon>Embryophyta</taxon>
        <taxon>Tracheophyta</taxon>
        <taxon>Spermatophyta</taxon>
        <taxon>Magnoliopsida</taxon>
        <taxon>eudicotyledons</taxon>
        <taxon>Gunneridae</taxon>
        <taxon>Pentapetalae</taxon>
        <taxon>rosids</taxon>
        <taxon>malvids</taxon>
        <taxon>Sapindales</taxon>
        <taxon>Sapindaceae</taxon>
        <taxon>Hippocastanoideae</taxon>
        <taxon>Acereae</taxon>
        <taxon>Acer</taxon>
    </lineage>
</organism>
<evidence type="ECO:0000313" key="1">
    <source>
        <dbReference type="EMBL" id="KAI9161739.1"/>
    </source>
</evidence>